<dbReference type="EMBL" id="PGCJ01000934">
    <property type="protein sequence ID" value="PLW13964.1"/>
    <property type="molecule type" value="Genomic_DNA"/>
</dbReference>
<dbReference type="AlphaFoldDB" id="A0A2N5SL79"/>
<accession>A0A2N5SL79</accession>
<feature type="compositionally biased region" description="Polar residues" evidence="1">
    <location>
        <begin position="49"/>
        <end position="102"/>
    </location>
</feature>
<organism evidence="2 3">
    <name type="scientific">Puccinia coronata f. sp. avenae</name>
    <dbReference type="NCBI Taxonomy" id="200324"/>
    <lineage>
        <taxon>Eukaryota</taxon>
        <taxon>Fungi</taxon>
        <taxon>Dikarya</taxon>
        <taxon>Basidiomycota</taxon>
        <taxon>Pucciniomycotina</taxon>
        <taxon>Pucciniomycetes</taxon>
        <taxon>Pucciniales</taxon>
        <taxon>Pucciniaceae</taxon>
        <taxon>Puccinia</taxon>
    </lineage>
</organism>
<gene>
    <name evidence="2" type="ORF">PCANC_13975</name>
</gene>
<feature type="compositionally biased region" description="Polar residues" evidence="1">
    <location>
        <begin position="116"/>
        <end position="132"/>
    </location>
</feature>
<sequence>MLKNGSRPTKPLKVVGSRQELLPQISAQTRESLPQIPAQTRESEKQNVHAPTQPRQQRVGQTNQTKSSFLTNISKRLPQTFTAHSQNSPATPINPIHQTSTHKPQKEDVVPDRTDQQISRVPSNPKNSRGHQ</sequence>
<feature type="compositionally biased region" description="Polar residues" evidence="1">
    <location>
        <begin position="25"/>
        <end position="40"/>
    </location>
</feature>
<keyword evidence="3" id="KW-1185">Reference proteome</keyword>
<protein>
    <submittedName>
        <fullName evidence="2">Uncharacterized protein</fullName>
    </submittedName>
</protein>
<evidence type="ECO:0000313" key="2">
    <source>
        <dbReference type="EMBL" id="PLW13964.1"/>
    </source>
</evidence>
<feature type="region of interest" description="Disordered" evidence="1">
    <location>
        <begin position="1"/>
        <end position="132"/>
    </location>
</feature>
<evidence type="ECO:0000313" key="3">
    <source>
        <dbReference type="Proteomes" id="UP000235388"/>
    </source>
</evidence>
<evidence type="ECO:0000256" key="1">
    <source>
        <dbReference type="SAM" id="MobiDB-lite"/>
    </source>
</evidence>
<reference evidence="2 3" key="1">
    <citation type="submission" date="2017-11" db="EMBL/GenBank/DDBJ databases">
        <title>De novo assembly and phasing of dikaryotic genomes from two isolates of Puccinia coronata f. sp. avenae, the causal agent of oat crown rust.</title>
        <authorList>
            <person name="Miller M.E."/>
            <person name="Zhang Y."/>
            <person name="Omidvar V."/>
            <person name="Sperschneider J."/>
            <person name="Schwessinger B."/>
            <person name="Raley C."/>
            <person name="Palmer J.M."/>
            <person name="Garnica D."/>
            <person name="Upadhyaya N."/>
            <person name="Rathjen J."/>
            <person name="Taylor J.M."/>
            <person name="Park R.F."/>
            <person name="Dodds P.N."/>
            <person name="Hirsch C.D."/>
            <person name="Kianian S.F."/>
            <person name="Figueroa M."/>
        </authorList>
    </citation>
    <scope>NUCLEOTIDE SEQUENCE [LARGE SCALE GENOMIC DNA]</scope>
    <source>
        <strain evidence="2">12NC29</strain>
    </source>
</reference>
<name>A0A2N5SL79_9BASI</name>
<dbReference type="Proteomes" id="UP000235388">
    <property type="component" value="Unassembled WGS sequence"/>
</dbReference>
<proteinExistence type="predicted"/>
<feature type="compositionally biased region" description="Basic and acidic residues" evidence="1">
    <location>
        <begin position="104"/>
        <end position="115"/>
    </location>
</feature>
<comment type="caution">
    <text evidence="2">The sequence shown here is derived from an EMBL/GenBank/DDBJ whole genome shotgun (WGS) entry which is preliminary data.</text>
</comment>